<sequence>MNYAFERAHAPHVDPEWTNAFIAEARLANLNGTTIGDALAEIDTHVVSSGESAKAAFGDPRSYAQALATSAGASPTSTVGAVTAPAAQTIGVILIPIGIMALRHHHRVDITTGILIAAALVLISWVILSVRASALLRAVTHTKSMPWVMFVTALWFGALVVPPLVLTRVVGQLPAWAVVAIGTAGTAIGTGISLSEGPISDPIVAPGSTTPKRRTDVIAVWILPAFTVVLTTLAWLLA</sequence>
<proteinExistence type="predicted"/>
<accession>A0AA44ZEH9</accession>
<gene>
    <name evidence="2" type="ORF">APS60_08350</name>
</gene>
<evidence type="ECO:0000313" key="2">
    <source>
        <dbReference type="EMBL" id="PHJ27097.1"/>
    </source>
</evidence>
<reference evidence="2 3" key="1">
    <citation type="submission" date="2017-02" db="EMBL/GenBank/DDBJ databases">
        <title>Prevalence of linear plasmids in Propionibacterium acnes isolates obtained from cancerous prostatic tissue.</title>
        <authorList>
            <person name="Davidsson S."/>
            <person name="Bruggemann H."/>
        </authorList>
    </citation>
    <scope>NUCLEOTIDE SEQUENCE [LARGE SCALE GENOMIC DNA]</scope>
    <source>
        <strain evidence="2 3">09-9</strain>
    </source>
</reference>
<protein>
    <submittedName>
        <fullName evidence="2">Uncharacterized protein</fullName>
    </submittedName>
</protein>
<feature type="transmembrane region" description="Helical" evidence="1">
    <location>
        <begin position="173"/>
        <end position="194"/>
    </location>
</feature>
<feature type="transmembrane region" description="Helical" evidence="1">
    <location>
        <begin position="147"/>
        <end position="166"/>
    </location>
</feature>
<organism evidence="2 3">
    <name type="scientific">Cutibacterium acnes</name>
    <name type="common">Propionibacterium acnes</name>
    <dbReference type="NCBI Taxonomy" id="1747"/>
    <lineage>
        <taxon>Bacteria</taxon>
        <taxon>Bacillati</taxon>
        <taxon>Actinomycetota</taxon>
        <taxon>Actinomycetes</taxon>
        <taxon>Propionibacteriales</taxon>
        <taxon>Propionibacteriaceae</taxon>
        <taxon>Cutibacterium</taxon>
    </lineage>
</organism>
<comment type="caution">
    <text evidence="2">The sequence shown here is derived from an EMBL/GenBank/DDBJ whole genome shotgun (WGS) entry which is preliminary data.</text>
</comment>
<keyword evidence="1" id="KW-1133">Transmembrane helix</keyword>
<dbReference type="EMBL" id="LKVB01000005">
    <property type="protein sequence ID" value="PHJ27097.1"/>
    <property type="molecule type" value="Genomic_DNA"/>
</dbReference>
<keyword evidence="1" id="KW-0812">Transmembrane</keyword>
<evidence type="ECO:0000313" key="3">
    <source>
        <dbReference type="Proteomes" id="UP000223982"/>
    </source>
</evidence>
<name>A0AA44ZEH9_CUTAC</name>
<feature type="transmembrane region" description="Helical" evidence="1">
    <location>
        <begin position="114"/>
        <end position="135"/>
    </location>
</feature>
<keyword evidence="1" id="KW-0472">Membrane</keyword>
<feature type="transmembrane region" description="Helical" evidence="1">
    <location>
        <begin position="218"/>
        <end position="237"/>
    </location>
</feature>
<dbReference type="AlphaFoldDB" id="A0AA44ZEH9"/>
<evidence type="ECO:0000256" key="1">
    <source>
        <dbReference type="SAM" id="Phobius"/>
    </source>
</evidence>
<dbReference type="RefSeq" id="WP_002531846.1">
    <property type="nucleotide sequence ID" value="NZ_CAJTKC010000005.1"/>
</dbReference>
<dbReference type="Proteomes" id="UP000223982">
    <property type="component" value="Unassembled WGS sequence"/>
</dbReference>